<dbReference type="EMBL" id="LO017727">
    <property type="protein sequence ID" value="CRH07433.1"/>
    <property type="molecule type" value="Genomic_DNA"/>
</dbReference>
<evidence type="ECO:0000256" key="5">
    <source>
        <dbReference type="RuleBase" id="RU003684"/>
    </source>
</evidence>
<dbReference type="PROSITE" id="PS01053">
    <property type="entry name" value="ARGINASE_1"/>
    <property type="match status" value="1"/>
</dbReference>
<keyword evidence="4" id="KW-0464">Manganese</keyword>
<dbReference type="InterPro" id="IPR005925">
    <property type="entry name" value="Agmatinase-rel"/>
</dbReference>
<dbReference type="Gene3D" id="3.40.800.10">
    <property type="entry name" value="Ureohydrolase domain"/>
    <property type="match status" value="1"/>
</dbReference>
<dbReference type="AlphaFoldDB" id="A0A1S7LLY6"/>
<protein>
    <submittedName>
        <fullName evidence="6">Agmatinase 1</fullName>
        <ecNumber evidence="6">3.5.3.11</ecNumber>
    </submittedName>
</protein>
<dbReference type="PROSITE" id="PS51409">
    <property type="entry name" value="ARGINASE_2"/>
    <property type="match status" value="1"/>
</dbReference>
<feature type="binding site" evidence="4">
    <location>
        <position position="111"/>
    </location>
    <ligand>
        <name>Mn(2+)</name>
        <dbReference type="ChEBI" id="CHEBI:29035"/>
        <label>1</label>
    </ligand>
</feature>
<organism evidence="6">
    <name type="scientific">Magnetococcus massalia (strain MO-1)</name>
    <dbReference type="NCBI Taxonomy" id="451514"/>
    <lineage>
        <taxon>Bacteria</taxon>
        <taxon>Pseudomonadati</taxon>
        <taxon>Pseudomonadota</taxon>
        <taxon>Magnetococcia</taxon>
        <taxon>Magnetococcales</taxon>
        <taxon>Magnetococcaceae</taxon>
        <taxon>Magnetococcus</taxon>
    </lineage>
</organism>
<evidence type="ECO:0000256" key="3">
    <source>
        <dbReference type="ARBA" id="ARBA00022801"/>
    </source>
</evidence>
<dbReference type="InterPro" id="IPR020855">
    <property type="entry name" value="Ureohydrolase_Mn_BS"/>
</dbReference>
<sequence length="302" mass="33299">MSDRPTPPLCGEPSVPLQDARVVVLPLPYEGTACYGKGTAQGPAAILHASPQMELYDEVLEQETLPEFPIHTLAPLVLEGLPPEEMVERVYQRAKEQLLAGRAILGLGGEHSVTEGVVKAYHAVYGDSFSVVQIDAHTDMRDSYEGSSHSHACVMRRIHEMGIPFVQLGIRSVSREEIRMIRWNGLGSRIFWAKDIHRWQKRGEGRWLDEMAAQLRQKVFITVDLDGFDPAYLPATGTPEPGGLDWFTVGDILDRIAAQCQIIGSDVTELAPIAGHHASDFLAARLSYRLLGYMAQTAGSTK</sequence>
<gene>
    <name evidence="6" type="primary">speB</name>
    <name evidence="6" type="ORF">MAGMO_3296</name>
</gene>
<dbReference type="InterPro" id="IPR006035">
    <property type="entry name" value="Ureohydrolase"/>
</dbReference>
<comment type="cofactor">
    <cofactor evidence="4">
        <name>Mn(2+)</name>
        <dbReference type="ChEBI" id="CHEBI:29035"/>
    </cofactor>
    <text evidence="4">Binds 2 manganese ions per subunit.</text>
</comment>
<keyword evidence="2 4" id="KW-0479">Metal-binding</keyword>
<evidence type="ECO:0000313" key="6">
    <source>
        <dbReference type="EMBL" id="CRH07433.1"/>
    </source>
</evidence>
<dbReference type="PANTHER" id="PTHR11358:SF26">
    <property type="entry name" value="GUANIDINO ACID HYDROLASE, MITOCHONDRIAL"/>
    <property type="match status" value="1"/>
</dbReference>
<feature type="binding site" evidence="4">
    <location>
        <position position="135"/>
    </location>
    <ligand>
        <name>Mn(2+)</name>
        <dbReference type="ChEBI" id="CHEBI:29035"/>
        <label>1</label>
    </ligand>
</feature>
<dbReference type="CDD" id="cd11593">
    <property type="entry name" value="Agmatinase-like_2"/>
    <property type="match status" value="1"/>
</dbReference>
<reference evidence="6" key="1">
    <citation type="submission" date="2015-04" db="EMBL/GenBank/DDBJ databases">
        <authorList>
            <person name="Syromyatnikov M.Y."/>
            <person name="Popov V.N."/>
        </authorList>
    </citation>
    <scope>NUCLEOTIDE SEQUENCE</scope>
    <source>
        <strain evidence="6">MO-1</strain>
    </source>
</reference>
<name>A0A1S7LLY6_MAGMO</name>
<dbReference type="GO" id="GO:0008783">
    <property type="term" value="F:agmatinase activity"/>
    <property type="evidence" value="ECO:0007669"/>
    <property type="project" value="UniProtKB-EC"/>
</dbReference>
<feature type="binding site" evidence="4">
    <location>
        <position position="224"/>
    </location>
    <ligand>
        <name>Mn(2+)</name>
        <dbReference type="ChEBI" id="CHEBI:29035"/>
        <label>1</label>
    </ligand>
</feature>
<keyword evidence="3 5" id="KW-0378">Hydrolase</keyword>
<dbReference type="SUPFAM" id="SSF52768">
    <property type="entry name" value="Arginase/deacetylase"/>
    <property type="match status" value="1"/>
</dbReference>
<dbReference type="PANTHER" id="PTHR11358">
    <property type="entry name" value="ARGINASE/AGMATINASE"/>
    <property type="match status" value="1"/>
</dbReference>
<evidence type="ECO:0000256" key="1">
    <source>
        <dbReference type="ARBA" id="ARBA00009227"/>
    </source>
</evidence>
<dbReference type="GO" id="GO:0046872">
    <property type="term" value="F:metal ion binding"/>
    <property type="evidence" value="ECO:0007669"/>
    <property type="project" value="UniProtKB-KW"/>
</dbReference>
<comment type="similarity">
    <text evidence="1">Belongs to the arginase family. Agmatinase subfamily.</text>
</comment>
<dbReference type="EC" id="3.5.3.11" evidence="6"/>
<feature type="binding site" evidence="4">
    <location>
        <position position="139"/>
    </location>
    <ligand>
        <name>Mn(2+)</name>
        <dbReference type="ChEBI" id="CHEBI:29035"/>
        <label>1</label>
    </ligand>
</feature>
<feature type="binding site" evidence="4">
    <location>
        <position position="226"/>
    </location>
    <ligand>
        <name>Mn(2+)</name>
        <dbReference type="ChEBI" id="CHEBI:29035"/>
        <label>1</label>
    </ligand>
</feature>
<dbReference type="NCBIfam" id="TIGR01230">
    <property type="entry name" value="agmatinase"/>
    <property type="match status" value="1"/>
</dbReference>
<dbReference type="PIRSF" id="PIRSF036979">
    <property type="entry name" value="Arginase"/>
    <property type="match status" value="1"/>
</dbReference>
<dbReference type="PRINTS" id="PR00116">
    <property type="entry name" value="ARGINASE"/>
</dbReference>
<accession>A0A1S7LLY6</accession>
<dbReference type="Pfam" id="PF00491">
    <property type="entry name" value="Arginase"/>
    <property type="match status" value="1"/>
</dbReference>
<dbReference type="InterPro" id="IPR023696">
    <property type="entry name" value="Ureohydrolase_dom_sf"/>
</dbReference>
<evidence type="ECO:0000256" key="4">
    <source>
        <dbReference type="PIRSR" id="PIRSR036979-1"/>
    </source>
</evidence>
<dbReference type="GO" id="GO:0033389">
    <property type="term" value="P:putrescine biosynthetic process from arginine, via agmatine"/>
    <property type="evidence" value="ECO:0007669"/>
    <property type="project" value="TreeGrafter"/>
</dbReference>
<feature type="binding site" evidence="4">
    <location>
        <position position="137"/>
    </location>
    <ligand>
        <name>Mn(2+)</name>
        <dbReference type="ChEBI" id="CHEBI:29035"/>
        <label>1</label>
    </ligand>
</feature>
<evidence type="ECO:0000256" key="2">
    <source>
        <dbReference type="ARBA" id="ARBA00022723"/>
    </source>
</evidence>
<proteinExistence type="inferred from homology"/>